<gene>
    <name evidence="3" type="ORF">PV07_03102</name>
</gene>
<organism evidence="3 4">
    <name type="scientific">Cladophialophora immunda</name>
    <dbReference type="NCBI Taxonomy" id="569365"/>
    <lineage>
        <taxon>Eukaryota</taxon>
        <taxon>Fungi</taxon>
        <taxon>Dikarya</taxon>
        <taxon>Ascomycota</taxon>
        <taxon>Pezizomycotina</taxon>
        <taxon>Eurotiomycetes</taxon>
        <taxon>Chaetothyriomycetidae</taxon>
        <taxon>Chaetothyriales</taxon>
        <taxon>Herpotrichiellaceae</taxon>
        <taxon>Cladophialophora</taxon>
    </lineage>
</organism>
<feature type="transmembrane region" description="Helical" evidence="1">
    <location>
        <begin position="207"/>
        <end position="227"/>
    </location>
</feature>
<dbReference type="InterPro" id="IPR046529">
    <property type="entry name" value="DUF6594"/>
</dbReference>
<dbReference type="OrthoDB" id="3533814at2759"/>
<feature type="domain" description="DUF6594" evidence="2">
    <location>
        <begin position="7"/>
        <end position="271"/>
    </location>
</feature>
<keyword evidence="1" id="KW-0812">Transmembrane</keyword>
<dbReference type="Proteomes" id="UP000054466">
    <property type="component" value="Unassembled WGS sequence"/>
</dbReference>
<dbReference type="HOGENOM" id="CLU_051118_2_2_1"/>
<proteinExistence type="predicted"/>
<dbReference type="AlphaFoldDB" id="A0A0D2CJX0"/>
<evidence type="ECO:0000256" key="1">
    <source>
        <dbReference type="SAM" id="Phobius"/>
    </source>
</evidence>
<accession>A0A0D2CJX0</accession>
<keyword evidence="4" id="KW-1185">Reference proteome</keyword>
<sequence>MDLLDGYPKYAHLVSHYPGMAMYRRFARLNAQNLLYMQSELAHLELELDTIAKEDSESDDATRQSFQTYAYNMRRAQGADANQWKKVIEIRNCLREYNEALLQNLALHSLPKPRSHDRSILKDWLNRPEGGNQFFRGLEDEFLDSSDLIAISKHQATDDLFTRWVSQTVVPLAHKSFLHRYKKSVSTYEKSGLADYPDSKITSAANVISIVVSSLLPSASIFGLYFIHNLLARLVVIMVFSIMFSVCLAIFTNAKRIEIFAATIAFGSVQVVFVGGTS</sequence>
<dbReference type="GeneID" id="27342296"/>
<name>A0A0D2CJX0_9EURO</name>
<protein>
    <recommendedName>
        <fullName evidence="2">DUF6594 domain-containing protein</fullName>
    </recommendedName>
</protein>
<dbReference type="EMBL" id="KN847041">
    <property type="protein sequence ID" value="KIW31453.1"/>
    <property type="molecule type" value="Genomic_DNA"/>
</dbReference>
<dbReference type="VEuPathDB" id="FungiDB:PV07_03102"/>
<dbReference type="STRING" id="569365.A0A0D2CJX0"/>
<evidence type="ECO:0000259" key="2">
    <source>
        <dbReference type="Pfam" id="PF20237"/>
    </source>
</evidence>
<dbReference type="RefSeq" id="XP_016251669.1">
    <property type="nucleotide sequence ID" value="XM_016389767.1"/>
</dbReference>
<dbReference type="PANTHER" id="PTHR34502">
    <property type="entry name" value="DUF6594 DOMAIN-CONTAINING PROTEIN-RELATED"/>
    <property type="match status" value="1"/>
</dbReference>
<feature type="transmembrane region" description="Helical" evidence="1">
    <location>
        <begin position="257"/>
        <end position="276"/>
    </location>
</feature>
<keyword evidence="1" id="KW-1133">Transmembrane helix</keyword>
<evidence type="ECO:0000313" key="3">
    <source>
        <dbReference type="EMBL" id="KIW31453.1"/>
    </source>
</evidence>
<dbReference type="Pfam" id="PF20237">
    <property type="entry name" value="DUF6594"/>
    <property type="match status" value="1"/>
</dbReference>
<keyword evidence="1" id="KW-0472">Membrane</keyword>
<dbReference type="PANTHER" id="PTHR34502:SF5">
    <property type="entry name" value="DUF6594 DOMAIN-CONTAINING PROTEIN"/>
    <property type="match status" value="1"/>
</dbReference>
<evidence type="ECO:0000313" key="4">
    <source>
        <dbReference type="Proteomes" id="UP000054466"/>
    </source>
</evidence>
<reference evidence="3 4" key="1">
    <citation type="submission" date="2015-01" db="EMBL/GenBank/DDBJ databases">
        <title>The Genome Sequence of Cladophialophora immunda CBS83496.</title>
        <authorList>
            <consortium name="The Broad Institute Genomics Platform"/>
            <person name="Cuomo C."/>
            <person name="de Hoog S."/>
            <person name="Gorbushina A."/>
            <person name="Stielow B."/>
            <person name="Teixiera M."/>
            <person name="Abouelleil A."/>
            <person name="Chapman S.B."/>
            <person name="Priest M."/>
            <person name="Young S.K."/>
            <person name="Wortman J."/>
            <person name="Nusbaum C."/>
            <person name="Birren B."/>
        </authorList>
    </citation>
    <scope>NUCLEOTIDE SEQUENCE [LARGE SCALE GENOMIC DNA]</scope>
    <source>
        <strain evidence="3 4">CBS 83496</strain>
    </source>
</reference>
<feature type="transmembrane region" description="Helical" evidence="1">
    <location>
        <begin position="234"/>
        <end position="251"/>
    </location>
</feature>